<sequence length="280" mass="31977">MENKDMPFIVSIERFKPHALKLEHGEGYFMSHSHAYDELTLILEGEGYYSSPEQNIKVSAGDLVLIPPELHHGYVCTESWQGISVHFYHDQLPVHCRYLFHGPGRGLDRIYSTHLSDDQLAWANISLSQLEKEWGSAGHDSVSHQLMCLAMETTLLLFQRSHALESPYPANATGQVIIQEVLKDIHSSYHTPITVSELASRHFLSESNLRKKFTEAVGVSPKQYIINLRLMEAKRLLQQTNKAIEIISSQVGFTSSSRFYDYFVKFTGVTPLEWRMHNTN</sequence>
<dbReference type="PROSITE" id="PS01124">
    <property type="entry name" value="HTH_ARAC_FAMILY_2"/>
    <property type="match status" value="1"/>
</dbReference>
<dbReference type="EMBL" id="JABMCB010000187">
    <property type="protein sequence ID" value="NUU76800.1"/>
    <property type="molecule type" value="Genomic_DNA"/>
</dbReference>
<keyword evidence="6" id="KW-1185">Reference proteome</keyword>
<dbReference type="Pfam" id="PF12833">
    <property type="entry name" value="HTH_18"/>
    <property type="match status" value="1"/>
</dbReference>
<evidence type="ECO:0000313" key="5">
    <source>
        <dbReference type="EMBL" id="NUU76800.1"/>
    </source>
</evidence>
<dbReference type="InterPro" id="IPR014710">
    <property type="entry name" value="RmlC-like_jellyroll"/>
</dbReference>
<proteinExistence type="predicted"/>
<dbReference type="PANTHER" id="PTHR43280:SF2">
    <property type="entry name" value="HTH-TYPE TRANSCRIPTIONAL REGULATOR EXSA"/>
    <property type="match status" value="1"/>
</dbReference>
<dbReference type="AlphaFoldDB" id="A0A7Y6BXL2"/>
<dbReference type="InterPro" id="IPR013096">
    <property type="entry name" value="Cupin_2"/>
</dbReference>
<protein>
    <submittedName>
        <fullName evidence="5">Helix-turn-helix transcriptional regulator</fullName>
    </submittedName>
</protein>
<dbReference type="PROSITE" id="PS00041">
    <property type="entry name" value="HTH_ARAC_FAMILY_1"/>
    <property type="match status" value="1"/>
</dbReference>
<dbReference type="GO" id="GO:0003700">
    <property type="term" value="F:DNA-binding transcription factor activity"/>
    <property type="evidence" value="ECO:0007669"/>
    <property type="project" value="InterPro"/>
</dbReference>
<dbReference type="SMART" id="SM00342">
    <property type="entry name" value="HTH_ARAC"/>
    <property type="match status" value="1"/>
</dbReference>
<dbReference type="SUPFAM" id="SSF46689">
    <property type="entry name" value="Homeodomain-like"/>
    <property type="match status" value="2"/>
</dbReference>
<evidence type="ECO:0000256" key="1">
    <source>
        <dbReference type="ARBA" id="ARBA00023015"/>
    </source>
</evidence>
<dbReference type="Pfam" id="PF07883">
    <property type="entry name" value="Cupin_2"/>
    <property type="match status" value="1"/>
</dbReference>
<feature type="domain" description="HTH araC/xylS-type" evidence="4">
    <location>
        <begin position="179"/>
        <end position="277"/>
    </location>
</feature>
<dbReference type="InterPro" id="IPR009057">
    <property type="entry name" value="Homeodomain-like_sf"/>
</dbReference>
<gene>
    <name evidence="5" type="ORF">HP552_16360</name>
</gene>
<dbReference type="GO" id="GO:0043565">
    <property type="term" value="F:sequence-specific DNA binding"/>
    <property type="evidence" value="ECO:0007669"/>
    <property type="project" value="InterPro"/>
</dbReference>
<dbReference type="InterPro" id="IPR018062">
    <property type="entry name" value="HTH_AraC-typ_CS"/>
</dbReference>
<comment type="caution">
    <text evidence="5">The sequence shown here is derived from an EMBL/GenBank/DDBJ whole genome shotgun (WGS) entry which is preliminary data.</text>
</comment>
<name>A0A7Y6BXL2_9BACL</name>
<keyword evidence="1" id="KW-0805">Transcription regulation</keyword>
<dbReference type="InterPro" id="IPR037923">
    <property type="entry name" value="HTH-like"/>
</dbReference>
<evidence type="ECO:0000256" key="3">
    <source>
        <dbReference type="ARBA" id="ARBA00023163"/>
    </source>
</evidence>
<evidence type="ECO:0000259" key="4">
    <source>
        <dbReference type="PROSITE" id="PS01124"/>
    </source>
</evidence>
<dbReference type="Gene3D" id="2.60.120.10">
    <property type="entry name" value="Jelly Rolls"/>
    <property type="match status" value="1"/>
</dbReference>
<keyword evidence="3" id="KW-0804">Transcription</keyword>
<reference evidence="5 6" key="1">
    <citation type="submission" date="2020-05" db="EMBL/GenBank/DDBJ databases">
        <title>Genome Sequencing of Type Strains.</title>
        <authorList>
            <person name="Lemaire J.F."/>
            <person name="Inderbitzin P."/>
            <person name="Gregorio O.A."/>
            <person name="Collins S.B."/>
            <person name="Wespe N."/>
            <person name="Knight-Connoni V."/>
        </authorList>
    </citation>
    <scope>NUCLEOTIDE SEQUENCE [LARGE SCALE GENOMIC DNA]</scope>
    <source>
        <strain evidence="5 6">LMG 21957</strain>
    </source>
</reference>
<dbReference type="Proteomes" id="UP000526125">
    <property type="component" value="Unassembled WGS sequence"/>
</dbReference>
<dbReference type="Gene3D" id="1.10.10.60">
    <property type="entry name" value="Homeodomain-like"/>
    <property type="match status" value="2"/>
</dbReference>
<accession>A0A7Y6BXL2</accession>
<evidence type="ECO:0000313" key="6">
    <source>
        <dbReference type="Proteomes" id="UP000526125"/>
    </source>
</evidence>
<dbReference type="InterPro" id="IPR018060">
    <property type="entry name" value="HTH_AraC"/>
</dbReference>
<organism evidence="5 6">
    <name type="scientific">Paenibacillus xylanilyticus</name>
    <dbReference type="NCBI Taxonomy" id="248903"/>
    <lineage>
        <taxon>Bacteria</taxon>
        <taxon>Bacillati</taxon>
        <taxon>Bacillota</taxon>
        <taxon>Bacilli</taxon>
        <taxon>Bacillales</taxon>
        <taxon>Paenibacillaceae</taxon>
        <taxon>Paenibacillus</taxon>
    </lineage>
</organism>
<keyword evidence="2" id="KW-0238">DNA-binding</keyword>
<dbReference type="SUPFAM" id="SSF51215">
    <property type="entry name" value="Regulatory protein AraC"/>
    <property type="match status" value="1"/>
</dbReference>
<dbReference type="RefSeq" id="WP_175396492.1">
    <property type="nucleotide sequence ID" value="NZ_JABMCB010000187.1"/>
</dbReference>
<dbReference type="PANTHER" id="PTHR43280">
    <property type="entry name" value="ARAC-FAMILY TRANSCRIPTIONAL REGULATOR"/>
    <property type="match status" value="1"/>
</dbReference>
<evidence type="ECO:0000256" key="2">
    <source>
        <dbReference type="ARBA" id="ARBA00023125"/>
    </source>
</evidence>